<dbReference type="PANTHER" id="PTHR43674">
    <property type="entry name" value="NITRILASE C965.09-RELATED"/>
    <property type="match status" value="1"/>
</dbReference>
<dbReference type="CDD" id="cd07582">
    <property type="entry name" value="nitrilase_4"/>
    <property type="match status" value="1"/>
</dbReference>
<name>A0A857JQY0_9ALTE</name>
<dbReference type="OrthoDB" id="9803803at2"/>
<dbReference type="KEGG" id="pmes:FX988_04118"/>
<evidence type="ECO:0000256" key="1">
    <source>
        <dbReference type="ARBA" id="ARBA00022801"/>
    </source>
</evidence>
<feature type="domain" description="CN hydrolase" evidence="2">
    <location>
        <begin position="5"/>
        <end position="274"/>
    </location>
</feature>
<dbReference type="PANTHER" id="PTHR43674:SF16">
    <property type="entry name" value="CARBON-NITROGEN FAMILY, PUTATIVE (AFU_ORTHOLOGUE AFUA_5G02350)-RELATED"/>
    <property type="match status" value="1"/>
</dbReference>
<dbReference type="Gene3D" id="3.60.110.10">
    <property type="entry name" value="Carbon-nitrogen hydrolase"/>
    <property type="match status" value="1"/>
</dbReference>
<evidence type="ECO:0000259" key="2">
    <source>
        <dbReference type="PROSITE" id="PS50263"/>
    </source>
</evidence>
<dbReference type="InterPro" id="IPR050345">
    <property type="entry name" value="Aliph_Amidase/BUP"/>
</dbReference>
<evidence type="ECO:0000313" key="4">
    <source>
        <dbReference type="Proteomes" id="UP000464524"/>
    </source>
</evidence>
<evidence type="ECO:0000313" key="3">
    <source>
        <dbReference type="EMBL" id="QHJ13838.1"/>
    </source>
</evidence>
<keyword evidence="1 3" id="KW-0378">Hydrolase</keyword>
<dbReference type="GO" id="GO:0004040">
    <property type="term" value="F:amidase activity"/>
    <property type="evidence" value="ECO:0007669"/>
    <property type="project" value="UniProtKB-EC"/>
</dbReference>
<organism evidence="3 4">
    <name type="scientific">Paraglaciecola mesophila</name>
    <dbReference type="NCBI Taxonomy" id="197222"/>
    <lineage>
        <taxon>Bacteria</taxon>
        <taxon>Pseudomonadati</taxon>
        <taxon>Pseudomonadota</taxon>
        <taxon>Gammaproteobacteria</taxon>
        <taxon>Alteromonadales</taxon>
        <taxon>Alteromonadaceae</taxon>
        <taxon>Paraglaciecola</taxon>
    </lineage>
</organism>
<accession>A0A857JQY0</accession>
<sequence>MSLAYTAVALQTRCFAVNKLNVADARQKMIENIGRVAGQVQGTKGFVGPSVKLVVLPEYFLTSFPMGESLTEWKEKGAIAQDGREYDLLSEIAQKNQVYLSGNVYELDPHFSDLYFQTSFVLGPNGDCVLRYRRLVSMFAPTPHDVLDKYLDVYGQDALFPVAKTELGNLACVASEEILYPEISRCLAMNGAEVLLHSSSEVGSVELTPKDIAKRARAIENLAYVVSANSAGIADIDFPAESTDGMSKVVDFKGRVMAEAGMGESMVANAELDITALRRYRNKPGMGNILSRQRNELFSAHYNQAVYPANTMLNAAQRVSVPARSHFIQTQLNSIQALKQAGVILPEHSDE</sequence>
<dbReference type="InterPro" id="IPR036526">
    <property type="entry name" value="C-N_Hydrolase_sf"/>
</dbReference>
<dbReference type="AlphaFoldDB" id="A0A857JQY0"/>
<keyword evidence="4" id="KW-1185">Reference proteome</keyword>
<dbReference type="Pfam" id="PF00795">
    <property type="entry name" value="CN_hydrolase"/>
    <property type="match status" value="1"/>
</dbReference>
<dbReference type="EMBL" id="CP047656">
    <property type="protein sequence ID" value="QHJ13838.1"/>
    <property type="molecule type" value="Genomic_DNA"/>
</dbReference>
<reference evidence="3 4" key="1">
    <citation type="submission" date="2019-12" db="EMBL/GenBank/DDBJ databases">
        <title>Genome sequencing and assembly of endphytes of Porphyra tenera.</title>
        <authorList>
            <person name="Park J.M."/>
            <person name="Shin R."/>
            <person name="Jo S.H."/>
        </authorList>
    </citation>
    <scope>NUCLEOTIDE SEQUENCE [LARGE SCALE GENOMIC DNA]</scope>
    <source>
        <strain evidence="3 4">GPM4</strain>
    </source>
</reference>
<gene>
    <name evidence="3" type="ORF">FX988_04118</name>
</gene>
<proteinExistence type="predicted"/>
<dbReference type="SUPFAM" id="SSF56317">
    <property type="entry name" value="Carbon-nitrogen hydrolase"/>
    <property type="match status" value="1"/>
</dbReference>
<protein>
    <submittedName>
        <fullName evidence="3">Aliphatic amidase</fullName>
        <ecNumber evidence="3">3.5.1.4</ecNumber>
    </submittedName>
</protein>
<dbReference type="EC" id="3.5.1.4" evidence="3"/>
<dbReference type="Proteomes" id="UP000464524">
    <property type="component" value="Chromosome"/>
</dbReference>
<dbReference type="InterPro" id="IPR003010">
    <property type="entry name" value="C-N_Hydrolase"/>
</dbReference>
<dbReference type="RefSeq" id="WP_160181896.1">
    <property type="nucleotide sequence ID" value="NZ_CP047656.1"/>
</dbReference>
<dbReference type="PROSITE" id="PS50263">
    <property type="entry name" value="CN_HYDROLASE"/>
    <property type="match status" value="1"/>
</dbReference>